<feature type="domain" description="Alanyl-transfer RNA synthetases family profile" evidence="4">
    <location>
        <begin position="1"/>
        <end position="250"/>
    </location>
</feature>
<dbReference type="GO" id="GO:0004813">
    <property type="term" value="F:alanine-tRNA ligase activity"/>
    <property type="evidence" value="ECO:0007669"/>
    <property type="project" value="InterPro"/>
</dbReference>
<evidence type="ECO:0000259" key="4">
    <source>
        <dbReference type="PROSITE" id="PS50860"/>
    </source>
</evidence>
<dbReference type="GO" id="GO:0005737">
    <property type="term" value="C:cytoplasm"/>
    <property type="evidence" value="ECO:0007669"/>
    <property type="project" value="UniProtKB-SubCell"/>
</dbReference>
<dbReference type="AlphaFoldDB" id="A0A428TDV3"/>
<protein>
    <recommendedName>
        <fullName evidence="4">Alanyl-transfer RNA synthetases family profile domain-containing protein</fullName>
    </recommendedName>
</protein>
<dbReference type="GO" id="GO:0006419">
    <property type="term" value="P:alanyl-tRNA aminoacylation"/>
    <property type="evidence" value="ECO:0007669"/>
    <property type="project" value="InterPro"/>
</dbReference>
<dbReference type="Proteomes" id="UP000287144">
    <property type="component" value="Unassembled WGS sequence"/>
</dbReference>
<name>A0A428TDV3_9HYPO</name>
<gene>
    <name evidence="5" type="ORF">CEP52_009294</name>
</gene>
<comment type="caution">
    <text evidence="5">The sequence shown here is derived from an EMBL/GenBank/DDBJ whole genome shotgun (WGS) entry which is preliminary data.</text>
</comment>
<dbReference type="InterPro" id="IPR009000">
    <property type="entry name" value="Transl_B-barrel_sf"/>
</dbReference>
<evidence type="ECO:0000313" key="6">
    <source>
        <dbReference type="Proteomes" id="UP000287144"/>
    </source>
</evidence>
<evidence type="ECO:0000256" key="2">
    <source>
        <dbReference type="ARBA" id="ARBA00004496"/>
    </source>
</evidence>
<dbReference type="EMBL" id="NKCK01000097">
    <property type="protein sequence ID" value="RSM00145.1"/>
    <property type="molecule type" value="Genomic_DNA"/>
</dbReference>
<dbReference type="InterPro" id="IPR018164">
    <property type="entry name" value="Ala-tRNA-synth_IIc_N"/>
</dbReference>
<evidence type="ECO:0000313" key="5">
    <source>
        <dbReference type="EMBL" id="RSM00145.1"/>
    </source>
</evidence>
<dbReference type="SUPFAM" id="SSF55186">
    <property type="entry name" value="ThrRS/AlaRS common domain"/>
    <property type="match status" value="1"/>
</dbReference>
<dbReference type="PANTHER" id="PTHR43462:SF2">
    <property type="entry name" value="THREONYL AND ALANYL TRNA SYNTHETASE SECOND ADDITIONAL DOMAIN-CONTAINING PROTEIN"/>
    <property type="match status" value="1"/>
</dbReference>
<dbReference type="GO" id="GO:0003676">
    <property type="term" value="F:nucleic acid binding"/>
    <property type="evidence" value="ECO:0007669"/>
    <property type="project" value="InterPro"/>
</dbReference>
<comment type="subcellular location">
    <subcellularLocation>
        <location evidence="2">Cytoplasm</location>
    </subcellularLocation>
</comment>
<dbReference type="PANTHER" id="PTHR43462">
    <property type="entry name" value="ALANYL-TRNA EDITING PROTEIN"/>
    <property type="match status" value="1"/>
</dbReference>
<dbReference type="Gene3D" id="2.40.30.130">
    <property type="match status" value="1"/>
</dbReference>
<dbReference type="PROSITE" id="PS50860">
    <property type="entry name" value="AA_TRNA_LIGASE_II_ALA"/>
    <property type="match status" value="1"/>
</dbReference>
<comment type="cofactor">
    <cofactor evidence="1">
        <name>Zn(2+)</name>
        <dbReference type="ChEBI" id="CHEBI:29105"/>
    </cofactor>
</comment>
<evidence type="ECO:0000256" key="3">
    <source>
        <dbReference type="ARBA" id="ARBA00008429"/>
    </source>
</evidence>
<dbReference type="InterPro" id="IPR018165">
    <property type="entry name" value="Ala-tRNA-synth_IIc_core"/>
</dbReference>
<proteinExistence type="inferred from homology"/>
<dbReference type="SMART" id="SM00863">
    <property type="entry name" value="tRNA_SAD"/>
    <property type="match status" value="1"/>
</dbReference>
<dbReference type="SUPFAM" id="SSF50447">
    <property type="entry name" value="Translation proteins"/>
    <property type="match status" value="1"/>
</dbReference>
<dbReference type="InterPro" id="IPR018163">
    <property type="entry name" value="Thr/Ala-tRNA-synth_IIc_edit"/>
</dbReference>
<sequence length="268" mass="29519">MGVLKIMEKFGPTKAIYHHDENKHKNNATVLASIPFVTGEDAIKQMFKGASDDGHLVITDSTIFYAKGGGQPSDTGTMSSLDQSSTFTVTSVLKLLSGTIIHFGTYSGDPFTDQTSVTQEIDTDTRVLHSRIHDGGHILASAVRRLGIPDLQEVKAQHYPGVAFVEFQGTIPGEKKEEIERIANEIVDGDRSIVVHWWSRDELKEKSWTMPEEENGKDELLRAVEIEGEGAYMCGGTHVKSTAAVGKIRVRKLKRSQGVTRVSYEMVS</sequence>
<organism evidence="5 6">
    <name type="scientific">Fusarium oligoseptatum</name>
    <dbReference type="NCBI Taxonomy" id="2604345"/>
    <lineage>
        <taxon>Eukaryota</taxon>
        <taxon>Fungi</taxon>
        <taxon>Dikarya</taxon>
        <taxon>Ascomycota</taxon>
        <taxon>Pezizomycotina</taxon>
        <taxon>Sordariomycetes</taxon>
        <taxon>Hypocreomycetidae</taxon>
        <taxon>Hypocreales</taxon>
        <taxon>Nectriaceae</taxon>
        <taxon>Fusarium</taxon>
        <taxon>Fusarium solani species complex</taxon>
    </lineage>
</organism>
<dbReference type="Pfam" id="PF07973">
    <property type="entry name" value="tRNA_SAD"/>
    <property type="match status" value="1"/>
</dbReference>
<dbReference type="Pfam" id="PF01411">
    <property type="entry name" value="tRNA-synt_2c"/>
    <property type="match status" value="1"/>
</dbReference>
<dbReference type="STRING" id="1325735.A0A428TDV3"/>
<keyword evidence="6" id="KW-1185">Reference proteome</keyword>
<accession>A0A428TDV3</accession>
<dbReference type="Gene3D" id="3.30.980.10">
    <property type="entry name" value="Threonyl-trna Synthetase, Chain A, domain 2"/>
    <property type="match status" value="1"/>
</dbReference>
<dbReference type="InterPro" id="IPR051335">
    <property type="entry name" value="Alanyl-tRNA_Editing_Enzymes"/>
</dbReference>
<reference evidence="5 6" key="1">
    <citation type="submission" date="2017-06" db="EMBL/GenBank/DDBJ databases">
        <title>Comparative genomic analysis of Ambrosia Fusariam Clade fungi.</title>
        <authorList>
            <person name="Stajich J.E."/>
            <person name="Carrillo J."/>
            <person name="Kijimoto T."/>
            <person name="Eskalen A."/>
            <person name="O'Donnell K."/>
            <person name="Kasson M."/>
        </authorList>
    </citation>
    <scope>NUCLEOTIDE SEQUENCE [LARGE SCALE GENOMIC DNA]</scope>
    <source>
        <strain evidence="5 6">NRRL62579</strain>
    </source>
</reference>
<dbReference type="InterPro" id="IPR012947">
    <property type="entry name" value="tRNA_SAD"/>
</dbReference>
<dbReference type="GO" id="GO:0005524">
    <property type="term" value="F:ATP binding"/>
    <property type="evidence" value="ECO:0007669"/>
    <property type="project" value="InterPro"/>
</dbReference>
<comment type="similarity">
    <text evidence="3">Belongs to the class-II aminoacyl-tRNA synthetase family. Alax-L subfamily.</text>
</comment>
<evidence type="ECO:0000256" key="1">
    <source>
        <dbReference type="ARBA" id="ARBA00001947"/>
    </source>
</evidence>